<sequence length="399" mass="45214">MSNVSEIDQMDYLVGVEADIFNVSKNPQQSYRFPSPDYYMQWEVANPEHFHAANEFCDSTRNATKEDDNNSNNKSLSQPNVAKEELILNEKNSCDEVEVQGFFFFNQIQVNPQASLDMIRPLSNQLDYHHDGIFLRSQLEETSPGMENPNRSVSILPLPDCNTMPTENLLMDMIAESQSVSMNESTSNISKNPSSHTRYCPSSADWEMKDCSMTEEPVVPGMIPDELNSPYKVGRYLSAGGSLEESVLQELEVVMARVNMTKSTRLCFRDSLYRLAKNSKHSDLVSQNRSGEITMEEHRLSTVHIETSRFGRVNPTDYETNTIDTTIEKLMFDKLDFDTHDISSPESVNLNKETVMTDASPDYDLNRVPVLPYPHCLLQPHDADVSIFGGENNAMVDIF</sequence>
<gene>
    <name evidence="1" type="ORF">NE237_008521</name>
</gene>
<reference evidence="1" key="1">
    <citation type="journal article" date="2023" name="Plant J.">
        <title>The genome of the king protea, Protea cynaroides.</title>
        <authorList>
            <person name="Chang J."/>
            <person name="Duong T.A."/>
            <person name="Schoeman C."/>
            <person name="Ma X."/>
            <person name="Roodt D."/>
            <person name="Barker N."/>
            <person name="Li Z."/>
            <person name="Van de Peer Y."/>
            <person name="Mizrachi E."/>
        </authorList>
    </citation>
    <scope>NUCLEOTIDE SEQUENCE</scope>
    <source>
        <tissue evidence="1">Young leaves</tissue>
    </source>
</reference>
<evidence type="ECO:0000313" key="2">
    <source>
        <dbReference type="Proteomes" id="UP001141806"/>
    </source>
</evidence>
<dbReference type="Proteomes" id="UP001141806">
    <property type="component" value="Unassembled WGS sequence"/>
</dbReference>
<dbReference type="InterPro" id="IPR039928">
    <property type="entry name" value="LNK"/>
</dbReference>
<evidence type="ECO:0000313" key="1">
    <source>
        <dbReference type="EMBL" id="KAJ4977741.1"/>
    </source>
</evidence>
<dbReference type="GO" id="GO:0006355">
    <property type="term" value="P:regulation of DNA-templated transcription"/>
    <property type="evidence" value="ECO:0007669"/>
    <property type="project" value="InterPro"/>
</dbReference>
<dbReference type="EMBL" id="JAMYWD010000002">
    <property type="protein sequence ID" value="KAJ4977741.1"/>
    <property type="molecule type" value="Genomic_DNA"/>
</dbReference>
<dbReference type="PANTHER" id="PTHR33334:SF10">
    <property type="entry name" value="PROTEIN LNK4"/>
    <property type="match status" value="1"/>
</dbReference>
<name>A0A9Q0KW12_9MAGN</name>
<dbReference type="AlphaFoldDB" id="A0A9Q0KW12"/>
<dbReference type="GO" id="GO:0007623">
    <property type="term" value="P:circadian rhythm"/>
    <property type="evidence" value="ECO:0007669"/>
    <property type="project" value="InterPro"/>
</dbReference>
<organism evidence="1 2">
    <name type="scientific">Protea cynaroides</name>
    <dbReference type="NCBI Taxonomy" id="273540"/>
    <lineage>
        <taxon>Eukaryota</taxon>
        <taxon>Viridiplantae</taxon>
        <taxon>Streptophyta</taxon>
        <taxon>Embryophyta</taxon>
        <taxon>Tracheophyta</taxon>
        <taxon>Spermatophyta</taxon>
        <taxon>Magnoliopsida</taxon>
        <taxon>Proteales</taxon>
        <taxon>Proteaceae</taxon>
        <taxon>Protea</taxon>
    </lineage>
</organism>
<evidence type="ECO:0008006" key="3">
    <source>
        <dbReference type="Google" id="ProtNLM"/>
    </source>
</evidence>
<accession>A0A9Q0KW12</accession>
<proteinExistence type="predicted"/>
<comment type="caution">
    <text evidence="1">The sequence shown here is derived from an EMBL/GenBank/DDBJ whole genome shotgun (WGS) entry which is preliminary data.</text>
</comment>
<dbReference type="OrthoDB" id="1939712at2759"/>
<keyword evidence="2" id="KW-1185">Reference proteome</keyword>
<protein>
    <recommendedName>
        <fullName evidence="3">Protein LNK3</fullName>
    </recommendedName>
</protein>
<dbReference type="PANTHER" id="PTHR33334">
    <property type="entry name" value="PROTEIN LNK1"/>
    <property type="match status" value="1"/>
</dbReference>